<dbReference type="GO" id="GO:0006400">
    <property type="term" value="P:tRNA modification"/>
    <property type="evidence" value="ECO:0007669"/>
    <property type="project" value="TreeGrafter"/>
</dbReference>
<dbReference type="PANTHER" id="PTHR21314:SF0">
    <property type="entry name" value="QUEUOSINE 5'-PHOSPHATE N-GLYCOSYLASE_HYDROLASE"/>
    <property type="match status" value="1"/>
</dbReference>
<reference evidence="7 8" key="1">
    <citation type="journal article" date="2018" name="Mol. Biol. Evol.">
        <title>Analysis of the draft genome of the red seaweed Gracilariopsis chorda provides insights into genome size evolution in Rhodophyta.</title>
        <authorList>
            <person name="Lee J."/>
            <person name="Yang E.C."/>
            <person name="Graf L."/>
            <person name="Yang J.H."/>
            <person name="Qiu H."/>
            <person name="Zel Zion U."/>
            <person name="Chan C.X."/>
            <person name="Stephens T.G."/>
            <person name="Weber A.P.M."/>
            <person name="Boo G.H."/>
            <person name="Boo S.M."/>
            <person name="Kim K.M."/>
            <person name="Shin Y."/>
            <person name="Jung M."/>
            <person name="Lee S.J."/>
            <person name="Yim H.S."/>
            <person name="Lee J.H."/>
            <person name="Bhattacharya D."/>
            <person name="Yoon H.S."/>
        </authorList>
    </citation>
    <scope>NUCLEOTIDE SEQUENCE [LARGE SCALE GENOMIC DNA]</scope>
    <source>
        <strain evidence="7 8">SKKU-2015</strain>
        <tissue evidence="7">Whole body</tissue>
    </source>
</reference>
<evidence type="ECO:0000256" key="6">
    <source>
        <dbReference type="RuleBase" id="RU365002"/>
    </source>
</evidence>
<gene>
    <name evidence="7" type="ORF">BWQ96_01516</name>
</gene>
<dbReference type="PANTHER" id="PTHR21314">
    <property type="entry name" value="QUEUOSINE 5'-PHOSPHATE N-GLYCOSYLASE_HYDROLASE-RELATED"/>
    <property type="match status" value="1"/>
</dbReference>
<dbReference type="Pfam" id="PF10343">
    <property type="entry name" value="Q_salvage"/>
    <property type="match status" value="1"/>
</dbReference>
<comment type="function">
    <text evidence="6">Catalyzes the hydrolysis of queuosine 5'-phosphate, releasing the nucleobase queuine (q). Is required for salvage of queuine from exogenous queuosine (Q) that is imported and then converted to queuosine 5'-phosphate intracellularly.</text>
</comment>
<protein>
    <recommendedName>
        <fullName evidence="3 6">Queuosine 5'-phosphate N-glycosylase/hydrolase</fullName>
        <ecNumber evidence="6">3.2.2.-</ecNumber>
    </recommendedName>
    <alternativeName>
        <fullName evidence="4 6">Queuosine-nucleotide N-glycosylase/hydrolase</fullName>
    </alternativeName>
</protein>
<evidence type="ECO:0000256" key="5">
    <source>
        <dbReference type="ARBA" id="ARBA00048204"/>
    </source>
</evidence>
<comment type="caution">
    <text evidence="7">The sequence shown here is derived from an EMBL/GenBank/DDBJ whole genome shotgun (WGS) entry which is preliminary data.</text>
</comment>
<dbReference type="GO" id="GO:0016787">
    <property type="term" value="F:hydrolase activity"/>
    <property type="evidence" value="ECO:0007669"/>
    <property type="project" value="UniProtKB-KW"/>
</dbReference>
<dbReference type="AlphaFoldDB" id="A0A2V3J2R3"/>
<evidence type="ECO:0000313" key="8">
    <source>
        <dbReference type="Proteomes" id="UP000247409"/>
    </source>
</evidence>
<evidence type="ECO:0000256" key="2">
    <source>
        <dbReference type="ARBA" id="ARBA00035119"/>
    </source>
</evidence>
<keyword evidence="8" id="KW-1185">Reference proteome</keyword>
<dbReference type="OrthoDB" id="416777at2759"/>
<sequence>MTVQQPSQLVRETARYIASLQDAQVSVDPEACKRAASFLHNTLHGQKYTLQSISSSWCNANGLHPPRPSAQALKWIFTVDTLNFCFWTGSGEEPFTVLYKNKNYTGYWALCAAINRAIDEQIPITEPQFMKTVDLQTLLHIFRSATSTQIPLIHERVQVLNEAGRVLIDEFNSSVQTLVDRANGNAQAMMQLVISNFSSYNDSMLAEPALFRNFKQVDDISESNDLPPARLCFFKRAQILVADIWACFASEKAIVFRDISLLTMFADYRVPQILAWLGAIEYSDSLMALLKSEEELDSGCRTEIEIRGCSIHAVELIRKELESLQEENNSKDSDTVVINSVLTDFLLWDYATAHKKKLAEIPVHHVKSIYY</sequence>
<dbReference type="EC" id="3.2.2.-" evidence="6"/>
<evidence type="ECO:0000256" key="3">
    <source>
        <dbReference type="ARBA" id="ARBA00035306"/>
    </source>
</evidence>
<evidence type="ECO:0000256" key="4">
    <source>
        <dbReference type="ARBA" id="ARBA00035393"/>
    </source>
</evidence>
<proteinExistence type="inferred from homology"/>
<accession>A0A2V3J2R3</accession>
<name>A0A2V3J2R3_9FLOR</name>
<comment type="similarity">
    <text evidence="2 6">Belongs to the QNG1 protein family.</text>
</comment>
<dbReference type="InterPro" id="IPR019438">
    <property type="entry name" value="Q_salvage"/>
</dbReference>
<dbReference type="Proteomes" id="UP000247409">
    <property type="component" value="Unassembled WGS sequence"/>
</dbReference>
<comment type="catalytic activity">
    <reaction evidence="5 6">
        <text>queuosine 5'-phosphate + H2O = queuine + D-ribose 5-phosphate</text>
        <dbReference type="Rhea" id="RHEA:75387"/>
        <dbReference type="ChEBI" id="CHEBI:15377"/>
        <dbReference type="ChEBI" id="CHEBI:17433"/>
        <dbReference type="ChEBI" id="CHEBI:78346"/>
        <dbReference type="ChEBI" id="CHEBI:194371"/>
    </reaction>
    <physiologicalReaction direction="left-to-right" evidence="5 6">
        <dbReference type="Rhea" id="RHEA:75388"/>
    </physiologicalReaction>
</comment>
<keyword evidence="1 6" id="KW-0378">Hydrolase</keyword>
<dbReference type="EMBL" id="NBIV01000012">
    <property type="protein sequence ID" value="PXF48664.1"/>
    <property type="molecule type" value="Genomic_DNA"/>
</dbReference>
<organism evidence="7 8">
    <name type="scientific">Gracilariopsis chorda</name>
    <dbReference type="NCBI Taxonomy" id="448386"/>
    <lineage>
        <taxon>Eukaryota</taxon>
        <taxon>Rhodophyta</taxon>
        <taxon>Florideophyceae</taxon>
        <taxon>Rhodymeniophycidae</taxon>
        <taxon>Gracilariales</taxon>
        <taxon>Gracilariaceae</taxon>
        <taxon>Gracilariopsis</taxon>
    </lineage>
</organism>
<evidence type="ECO:0000313" key="7">
    <source>
        <dbReference type="EMBL" id="PXF48664.1"/>
    </source>
</evidence>
<evidence type="ECO:0000256" key="1">
    <source>
        <dbReference type="ARBA" id="ARBA00022801"/>
    </source>
</evidence>